<protein>
    <submittedName>
        <fullName evidence="4">FHA domain-containing protein</fullName>
    </submittedName>
</protein>
<evidence type="ECO:0000256" key="2">
    <source>
        <dbReference type="SAM" id="MobiDB-lite"/>
    </source>
</evidence>
<feature type="region of interest" description="Disordered" evidence="2">
    <location>
        <begin position="102"/>
        <end position="252"/>
    </location>
</feature>
<feature type="compositionally biased region" description="Low complexity" evidence="2">
    <location>
        <begin position="176"/>
        <end position="186"/>
    </location>
</feature>
<accession>A0ABU7P898</accession>
<reference evidence="4 5" key="1">
    <citation type="submission" date="2023-12" db="EMBL/GenBank/DDBJ databases">
        <title>Streptomyces sp. V4-01.</title>
        <authorList>
            <person name="Somphong A."/>
            <person name="Phongsopitanun W."/>
        </authorList>
    </citation>
    <scope>NUCLEOTIDE SEQUENCE [LARGE SCALE GENOMIC DNA]</scope>
    <source>
        <strain evidence="4 5">V4-01</strain>
    </source>
</reference>
<dbReference type="PROSITE" id="PS50006">
    <property type="entry name" value="FHA_DOMAIN"/>
    <property type="match status" value="1"/>
</dbReference>
<dbReference type="PANTHER" id="PTHR23308">
    <property type="entry name" value="NUCLEAR INHIBITOR OF PROTEIN PHOSPHATASE-1"/>
    <property type="match status" value="1"/>
</dbReference>
<feature type="compositionally biased region" description="Low complexity" evidence="2">
    <location>
        <begin position="26"/>
        <end position="46"/>
    </location>
</feature>
<comment type="caution">
    <text evidence="4">The sequence shown here is derived from an EMBL/GenBank/DDBJ whole genome shotgun (WGS) entry which is preliminary data.</text>
</comment>
<dbReference type="SUPFAM" id="SSF49879">
    <property type="entry name" value="SMAD/FHA domain"/>
    <property type="match status" value="1"/>
</dbReference>
<evidence type="ECO:0000313" key="4">
    <source>
        <dbReference type="EMBL" id="MEE4542046.1"/>
    </source>
</evidence>
<dbReference type="EMBL" id="JAZEWV010000005">
    <property type="protein sequence ID" value="MEE4542046.1"/>
    <property type="molecule type" value="Genomic_DNA"/>
</dbReference>
<feature type="compositionally biased region" description="Pro residues" evidence="2">
    <location>
        <begin position="47"/>
        <end position="56"/>
    </location>
</feature>
<name>A0ABU7P898_9ACTN</name>
<feature type="compositionally biased region" description="Pro residues" evidence="2">
    <location>
        <begin position="113"/>
        <end position="126"/>
    </location>
</feature>
<dbReference type="RefSeq" id="WP_330793975.1">
    <property type="nucleotide sequence ID" value="NZ_JAZEWV010000005.1"/>
</dbReference>
<feature type="compositionally biased region" description="Low complexity" evidence="2">
    <location>
        <begin position="194"/>
        <end position="228"/>
    </location>
</feature>
<dbReference type="Proteomes" id="UP001344658">
    <property type="component" value="Unassembled WGS sequence"/>
</dbReference>
<feature type="compositionally biased region" description="Gly residues" evidence="2">
    <location>
        <begin position="229"/>
        <end position="238"/>
    </location>
</feature>
<proteinExistence type="predicted"/>
<dbReference type="CDD" id="cd00060">
    <property type="entry name" value="FHA"/>
    <property type="match status" value="1"/>
</dbReference>
<keyword evidence="5" id="KW-1185">Reference proteome</keyword>
<dbReference type="Pfam" id="PF00498">
    <property type="entry name" value="FHA"/>
    <property type="match status" value="1"/>
</dbReference>
<gene>
    <name evidence="4" type="ORF">V2S66_08700</name>
</gene>
<evidence type="ECO:0000259" key="3">
    <source>
        <dbReference type="PROSITE" id="PS50006"/>
    </source>
</evidence>
<dbReference type="Gene3D" id="2.60.200.20">
    <property type="match status" value="1"/>
</dbReference>
<feature type="domain" description="FHA" evidence="3">
    <location>
        <begin position="302"/>
        <end position="357"/>
    </location>
</feature>
<evidence type="ECO:0000313" key="5">
    <source>
        <dbReference type="Proteomes" id="UP001344658"/>
    </source>
</evidence>
<feature type="region of interest" description="Disordered" evidence="2">
    <location>
        <begin position="26"/>
        <end position="65"/>
    </location>
</feature>
<dbReference type="InterPro" id="IPR008984">
    <property type="entry name" value="SMAD_FHA_dom_sf"/>
</dbReference>
<evidence type="ECO:0000256" key="1">
    <source>
        <dbReference type="ARBA" id="ARBA00022553"/>
    </source>
</evidence>
<sequence length="390" mass="39613">MPMCPNGHQSGTDDWCEICGMRMAAPSSTYGSRPPSSASSSSTSPSSAPPSSPSPPGYGGSGYEADPAAVAEVCPQCGTPREGAALFCEECRYNFRTHSPTVAPTGPGGPGAPGGPPPSPTAPGFPPYQRYESQRSRPSQINRPAEPVPSESVTVTSGSGDFLLDPPSRPVQPVQPAAGTSAHSAPPAAPPPSHTVAPPVAPATATGLAGPAAPAADPLTSPLPSPAQGGAGPAGAGAGTSVAGPDSAGLSGPVSRTAWVAVIAADREYFTAMMARSGPEAEGLYFPAFSPEVRLPLTGNQITIGRRRHSTGEAPDIDLARAPEDPGVSHQHAVLVRQPDDTWAVVDQDSTNGTTVNLGEDPIRPYTPVPLDEGDRVHVGAWTTITLRRA</sequence>
<dbReference type="InterPro" id="IPR050923">
    <property type="entry name" value="Cell_Proc_Reg/RNA_Proc"/>
</dbReference>
<organism evidence="4 5">
    <name type="scientific">Actinacidiphila polyblastidii</name>
    <dbReference type="NCBI Taxonomy" id="3110430"/>
    <lineage>
        <taxon>Bacteria</taxon>
        <taxon>Bacillati</taxon>
        <taxon>Actinomycetota</taxon>
        <taxon>Actinomycetes</taxon>
        <taxon>Kitasatosporales</taxon>
        <taxon>Streptomycetaceae</taxon>
        <taxon>Actinacidiphila</taxon>
    </lineage>
</organism>
<dbReference type="InterPro" id="IPR000253">
    <property type="entry name" value="FHA_dom"/>
</dbReference>
<keyword evidence="1" id="KW-0597">Phosphoprotein</keyword>